<sequence length="571" mass="66815">MLQEEKEALIAELADFKKTELDFKTSNEKVERYHRKYVKLSEENKKLALEKADLQHRCKTTHGQCKYFKEELSKMADQNKKFQNDVARAQSDVMHMRAVDKQLRDKVEKIPLLEQSLTNVQLKDRKKSDQLQAALKELEKVNEKYRENQVKVNMLTKGIEEAERNQCTLLNSMMRRYNENTLLQQNNEKLENDLQNMKLHLESFKKQVEKVEDLKRTLNTTICEHERIIQMRDLDYIAVCAEVKRLQAVEREQKGQISKLNNKYVFYEVKCSKQESHIEALKQGNRDLKDQSVKQKAEIRAKTDELRKAHTQINSLERHVSHMQVQEQSLRTEGKTMNSLIEDNRNVSQLVIGKLEAELYGVQVEYNGAQDEIHQLKKQLDSLKTVHTEAMAEAAELQHKIKLLRLEMNNNEQRQGLTVKKLTININHYKKYRRHISDKHKMYHAVKSMVQSGLCKERVVKPQTQVKTDEAERVNEKPDSKPEPKLNEPFKALYWSKKKIVQLEEKIKVLQSECVSYYNYYKREKSNKEALQQEINTAKRQNAKSKEVNGQIVKAVDSGKGCGIVGPKLGK</sequence>
<dbReference type="Gene3D" id="1.10.287.1490">
    <property type="match status" value="1"/>
</dbReference>
<evidence type="ECO:0000313" key="3">
    <source>
        <dbReference type="EMBL" id="CAL1598093.1"/>
    </source>
</evidence>
<proteinExistence type="predicted"/>
<gene>
    <name evidence="3" type="ORF">KC01_LOCUS26531</name>
</gene>
<feature type="coiled-coil region" evidence="1">
    <location>
        <begin position="30"/>
        <end position="92"/>
    </location>
</feature>
<name>A0AAV2L6T4_KNICA</name>
<protein>
    <submittedName>
        <fullName evidence="3">Uncharacterized protein</fullName>
    </submittedName>
</protein>
<keyword evidence="1" id="KW-0175">Coiled coil</keyword>
<evidence type="ECO:0000256" key="1">
    <source>
        <dbReference type="SAM" id="Coils"/>
    </source>
</evidence>
<organism evidence="3 4">
    <name type="scientific">Knipowitschia caucasica</name>
    <name type="common">Caucasian dwarf goby</name>
    <name type="synonym">Pomatoschistus caucasicus</name>
    <dbReference type="NCBI Taxonomy" id="637954"/>
    <lineage>
        <taxon>Eukaryota</taxon>
        <taxon>Metazoa</taxon>
        <taxon>Chordata</taxon>
        <taxon>Craniata</taxon>
        <taxon>Vertebrata</taxon>
        <taxon>Euteleostomi</taxon>
        <taxon>Actinopterygii</taxon>
        <taxon>Neopterygii</taxon>
        <taxon>Teleostei</taxon>
        <taxon>Neoteleostei</taxon>
        <taxon>Acanthomorphata</taxon>
        <taxon>Gobiaria</taxon>
        <taxon>Gobiiformes</taxon>
        <taxon>Gobioidei</taxon>
        <taxon>Gobiidae</taxon>
        <taxon>Gobiinae</taxon>
        <taxon>Knipowitschia</taxon>
    </lineage>
</organism>
<evidence type="ECO:0000313" key="4">
    <source>
        <dbReference type="Proteomes" id="UP001497482"/>
    </source>
</evidence>
<evidence type="ECO:0000256" key="2">
    <source>
        <dbReference type="SAM" id="MobiDB-lite"/>
    </source>
</evidence>
<dbReference type="Proteomes" id="UP001497482">
    <property type="component" value="Chromosome 22"/>
</dbReference>
<feature type="region of interest" description="Disordered" evidence="2">
    <location>
        <begin position="463"/>
        <end position="485"/>
    </location>
</feature>
<dbReference type="AlphaFoldDB" id="A0AAV2L6T4"/>
<dbReference type="EMBL" id="OZ035844">
    <property type="protein sequence ID" value="CAL1598093.1"/>
    <property type="molecule type" value="Genomic_DNA"/>
</dbReference>
<accession>A0AAV2L6T4</accession>
<keyword evidence="4" id="KW-1185">Reference proteome</keyword>
<feature type="coiled-coil region" evidence="1">
    <location>
        <begin position="521"/>
        <end position="548"/>
    </location>
</feature>
<reference evidence="3 4" key="1">
    <citation type="submission" date="2024-04" db="EMBL/GenBank/DDBJ databases">
        <authorList>
            <person name="Waldvogel A.-M."/>
            <person name="Schoenle A."/>
        </authorList>
    </citation>
    <scope>NUCLEOTIDE SEQUENCE [LARGE SCALE GENOMIC DNA]</scope>
</reference>
<feature type="coiled-coil region" evidence="1">
    <location>
        <begin position="180"/>
        <end position="319"/>
    </location>
</feature>
<feature type="coiled-coil region" evidence="1">
    <location>
        <begin position="366"/>
        <end position="414"/>
    </location>
</feature>
<feature type="compositionally biased region" description="Basic and acidic residues" evidence="2">
    <location>
        <begin position="467"/>
        <end position="485"/>
    </location>
</feature>